<dbReference type="EMBL" id="BARV01002551">
    <property type="protein sequence ID" value="GAH93373.1"/>
    <property type="molecule type" value="Genomic_DNA"/>
</dbReference>
<dbReference type="AlphaFoldDB" id="X1LGU2"/>
<dbReference type="InterPro" id="IPR014942">
    <property type="entry name" value="AbiEii"/>
</dbReference>
<protein>
    <recommendedName>
        <fullName evidence="2">Nucleotidyl transferase AbiEii/AbiGii toxin family protein</fullName>
    </recommendedName>
</protein>
<evidence type="ECO:0008006" key="2">
    <source>
        <dbReference type="Google" id="ProtNLM"/>
    </source>
</evidence>
<sequence>MPQEIISKKTKANLEILTREGMLKTFYLAGGTGAALQLRHRVSLDLDFFTEKDIDAKTLIQKIKTRGEISIERETENTLIGIFYGTRVSFLKYDYPLLFDLKQIKEINVADLRDIGCMKIDAISSRGMKRDFIDLFFICKEVISLKNLLSLFKRKYKSVNYNMMHILKSLTYFEDAESNPMPRMTVPVSWQEIKSFFKKEIKKINDK</sequence>
<organism evidence="1">
    <name type="scientific">marine sediment metagenome</name>
    <dbReference type="NCBI Taxonomy" id="412755"/>
    <lineage>
        <taxon>unclassified sequences</taxon>
        <taxon>metagenomes</taxon>
        <taxon>ecological metagenomes</taxon>
    </lineage>
</organism>
<accession>X1LGU2</accession>
<reference evidence="1" key="1">
    <citation type="journal article" date="2014" name="Front. Microbiol.">
        <title>High frequency of phylogenetically diverse reductive dehalogenase-homologous genes in deep subseafloor sedimentary metagenomes.</title>
        <authorList>
            <person name="Kawai M."/>
            <person name="Futagami T."/>
            <person name="Toyoda A."/>
            <person name="Takaki Y."/>
            <person name="Nishi S."/>
            <person name="Hori S."/>
            <person name="Arai W."/>
            <person name="Tsubouchi T."/>
            <person name="Morono Y."/>
            <person name="Uchiyama I."/>
            <person name="Ito T."/>
            <person name="Fujiyama A."/>
            <person name="Inagaki F."/>
            <person name="Takami H."/>
        </authorList>
    </citation>
    <scope>NUCLEOTIDE SEQUENCE</scope>
    <source>
        <strain evidence="1">Expedition CK06-06</strain>
    </source>
</reference>
<name>X1LGU2_9ZZZZ</name>
<gene>
    <name evidence="1" type="ORF">S06H3_06533</name>
</gene>
<proteinExistence type="predicted"/>
<comment type="caution">
    <text evidence="1">The sequence shown here is derived from an EMBL/GenBank/DDBJ whole genome shotgun (WGS) entry which is preliminary data.</text>
</comment>
<evidence type="ECO:0000313" key="1">
    <source>
        <dbReference type="EMBL" id="GAH93373.1"/>
    </source>
</evidence>
<dbReference type="Pfam" id="PF08843">
    <property type="entry name" value="AbiEii"/>
    <property type="match status" value="1"/>
</dbReference>